<protein>
    <submittedName>
        <fullName evidence="3">Tyrosine recombinase XerD</fullName>
    </submittedName>
</protein>
<dbReference type="InterPro" id="IPR013762">
    <property type="entry name" value="Integrase-like_cat_sf"/>
</dbReference>
<dbReference type="InterPro" id="IPR002104">
    <property type="entry name" value="Integrase_catalytic"/>
</dbReference>
<evidence type="ECO:0000313" key="3">
    <source>
        <dbReference type="EMBL" id="MDR8757522.1"/>
    </source>
</evidence>
<evidence type="ECO:0000259" key="2">
    <source>
        <dbReference type="PROSITE" id="PS51898"/>
    </source>
</evidence>
<gene>
    <name evidence="3" type="primary">xerD_7</name>
    <name evidence="3" type="ORF">FEQ00_05976</name>
</gene>
<organism evidence="3 4">
    <name type="scientific">Burkholderia pseudomultivorans</name>
    <dbReference type="NCBI Taxonomy" id="1207504"/>
    <lineage>
        <taxon>Bacteria</taxon>
        <taxon>Pseudomonadati</taxon>
        <taxon>Pseudomonadota</taxon>
        <taxon>Betaproteobacteria</taxon>
        <taxon>Burkholderiales</taxon>
        <taxon>Burkholderiaceae</taxon>
        <taxon>Burkholderia</taxon>
        <taxon>Burkholderia cepacia complex</taxon>
    </lineage>
</organism>
<feature type="domain" description="Tyr recombinase" evidence="2">
    <location>
        <begin position="120"/>
        <end position="306"/>
    </location>
</feature>
<sequence length="306" mass="33689">MKADLEWTEAPAQAYRRWQEAEAVGSARRPFSARSIVQHTAMFERFARFLRTNCVTVASFGEDHLESFIAELGRMCAPGTSTALRYAKLLDRLCRHLVDIGVRADNPANAFARHGAWPTTEPVPLFLDEAADLRLQAYVQPASHHGARDVRNMAVVALLHATGVTSAELRRAQRMHVVADGTRPHIVVAAHKARGERIVPLAPFALAPLQRWLRAKTGDGAALLFPLEAATGSLSEDTLWRIVRDALEATGFDGADMSPRVLRNTFARRMLLAGRSNEDASRLLGLVSHRTVVRLRATIPAPDTPT</sequence>
<evidence type="ECO:0000313" key="4">
    <source>
        <dbReference type="Proteomes" id="UP001248067"/>
    </source>
</evidence>
<comment type="caution">
    <text evidence="3">The sequence shown here is derived from an EMBL/GenBank/DDBJ whole genome shotgun (WGS) entry which is preliminary data.</text>
</comment>
<accession>A0ABU2ECC4</accession>
<dbReference type="CDD" id="cd00397">
    <property type="entry name" value="DNA_BRE_C"/>
    <property type="match status" value="1"/>
</dbReference>
<dbReference type="InterPro" id="IPR011010">
    <property type="entry name" value="DNA_brk_join_enz"/>
</dbReference>
<reference evidence="3 4" key="1">
    <citation type="submission" date="2019-06" db="EMBL/GenBank/DDBJ databases">
        <title>Evolution of Burkholderia multivorans in the lungs of Cystic Fibrosis patients.</title>
        <authorList>
            <person name="Moreira L.M."/>
        </authorList>
    </citation>
    <scope>NUCLEOTIDE SEQUENCE [LARGE SCALE GENOMIC DNA]</scope>
    <source>
        <strain evidence="3 4">VC13239</strain>
    </source>
</reference>
<dbReference type="Pfam" id="PF00589">
    <property type="entry name" value="Phage_integrase"/>
    <property type="match status" value="1"/>
</dbReference>
<name>A0ABU2ECC4_9BURK</name>
<keyword evidence="1" id="KW-0233">DNA recombination</keyword>
<dbReference type="Gene3D" id="1.10.443.10">
    <property type="entry name" value="Intergrase catalytic core"/>
    <property type="match status" value="1"/>
</dbReference>
<dbReference type="EMBL" id="VJSY01000063">
    <property type="protein sequence ID" value="MDR8757522.1"/>
    <property type="molecule type" value="Genomic_DNA"/>
</dbReference>
<dbReference type="PROSITE" id="PS51898">
    <property type="entry name" value="TYR_RECOMBINASE"/>
    <property type="match status" value="1"/>
</dbReference>
<proteinExistence type="predicted"/>
<dbReference type="SUPFAM" id="SSF56349">
    <property type="entry name" value="DNA breaking-rejoining enzymes"/>
    <property type="match status" value="1"/>
</dbReference>
<keyword evidence="4" id="KW-1185">Reference proteome</keyword>
<dbReference type="RefSeq" id="WP_034194714.1">
    <property type="nucleotide sequence ID" value="NZ_CADFDQ010000040.1"/>
</dbReference>
<dbReference type="Proteomes" id="UP001248067">
    <property type="component" value="Unassembled WGS sequence"/>
</dbReference>
<evidence type="ECO:0000256" key="1">
    <source>
        <dbReference type="ARBA" id="ARBA00023172"/>
    </source>
</evidence>